<dbReference type="InterPro" id="IPR036034">
    <property type="entry name" value="PDZ_sf"/>
</dbReference>
<evidence type="ECO:0000313" key="5">
    <source>
        <dbReference type="Proteomes" id="UP000294292"/>
    </source>
</evidence>
<dbReference type="InterPro" id="IPR020568">
    <property type="entry name" value="Ribosomal_Su5_D2-typ_SF"/>
</dbReference>
<comment type="catalytic activity">
    <reaction evidence="1">
        <text>Hydrolysis of proteins in presence of ATP.</text>
        <dbReference type="EC" id="3.4.21.53"/>
    </reaction>
</comment>
<dbReference type="EC" id="3.4.21.53" evidence="1"/>
<keyword evidence="1" id="KW-0720">Serine protease</keyword>
<accession>A0A4P6ZYR2</accession>
<dbReference type="Pfam" id="PF13180">
    <property type="entry name" value="PDZ_2"/>
    <property type="match status" value="1"/>
</dbReference>
<dbReference type="Pfam" id="PF05362">
    <property type="entry name" value="Lon_C"/>
    <property type="match status" value="1"/>
</dbReference>
<evidence type="ECO:0000256" key="1">
    <source>
        <dbReference type="PROSITE-ProRule" id="PRU01122"/>
    </source>
</evidence>
<dbReference type="NCBIfam" id="NF041438">
    <property type="entry name" value="SepM_fam_S16"/>
    <property type="match status" value="1"/>
</dbReference>
<dbReference type="PROSITE" id="PS51786">
    <property type="entry name" value="LON_PROTEOLYTIC"/>
    <property type="match status" value="1"/>
</dbReference>
<sequence length="349" mass="38393">MPKKSTISFFLICIFLVSATFYPVDAYITKPGGAYPLKPLVTVQDGDQDDEGSMSLMTIGLAKATPFTYAWAKVSDEQKILQSNHVRNPDEDDEEYTVRQLHLMSQSQFNAIQIAFEKAGKPYEITTKGIFILNVLPNGAADGLLKAGDRIMQIDGIKSSDQQSLIDYLNDKNVGEIITLKIKRDEKLELIEIELKPIPSDESRAGLGISFSEDKEITTSPTVKIKSEEIGGPSAGLMFTLEILNQLMDEDLTKGYSMAGTGTMKDTGEVGRIGGIDLKVIAADKADVEIFFAPDDVLPEEVLKKNPSLGSNYLEAKEMAEKIGTKMKIVPVKTVDDALEFIEELEPKK</sequence>
<dbReference type="Gene3D" id="2.30.42.10">
    <property type="match status" value="1"/>
</dbReference>
<dbReference type="GO" id="GO:0005524">
    <property type="term" value="F:ATP binding"/>
    <property type="evidence" value="ECO:0007669"/>
    <property type="project" value="InterPro"/>
</dbReference>
<protein>
    <recommendedName>
        <fullName evidence="1">endopeptidase La</fullName>
        <ecNumber evidence="1">3.4.21.53</ecNumber>
    </recommendedName>
</protein>
<feature type="active site" evidence="1">
    <location>
        <position position="279"/>
    </location>
</feature>
<dbReference type="OrthoDB" id="2356897at2"/>
<dbReference type="EMBL" id="CP038015">
    <property type="protein sequence ID" value="QBP41562.1"/>
    <property type="molecule type" value="Genomic_DNA"/>
</dbReference>
<dbReference type="SUPFAM" id="SSF50156">
    <property type="entry name" value="PDZ domain-like"/>
    <property type="match status" value="1"/>
</dbReference>
<evidence type="ECO:0000259" key="3">
    <source>
        <dbReference type="PROSITE" id="PS51786"/>
    </source>
</evidence>
<proteinExistence type="inferred from homology"/>
<dbReference type="RefSeq" id="WP_134210162.1">
    <property type="nucleotide sequence ID" value="NZ_CP038015.1"/>
</dbReference>
<name>A0A4P6ZYR2_9BACL</name>
<comment type="similarity">
    <text evidence="1">Belongs to the peptidase S16 family.</text>
</comment>
<evidence type="ECO:0000259" key="2">
    <source>
        <dbReference type="PROSITE" id="PS50106"/>
    </source>
</evidence>
<dbReference type="Proteomes" id="UP000294292">
    <property type="component" value="Chromosome"/>
</dbReference>
<dbReference type="GO" id="GO:0004176">
    <property type="term" value="F:ATP-dependent peptidase activity"/>
    <property type="evidence" value="ECO:0007669"/>
    <property type="project" value="UniProtKB-UniRule"/>
</dbReference>
<gene>
    <name evidence="4" type="ORF">E2636_10600</name>
</gene>
<keyword evidence="5" id="KW-1185">Reference proteome</keyword>
<dbReference type="GO" id="GO:0006508">
    <property type="term" value="P:proteolysis"/>
    <property type="evidence" value="ECO:0007669"/>
    <property type="project" value="UniProtKB-KW"/>
</dbReference>
<dbReference type="InterPro" id="IPR008269">
    <property type="entry name" value="Lon_proteolytic"/>
</dbReference>
<dbReference type="Gene3D" id="3.30.230.10">
    <property type="match status" value="1"/>
</dbReference>
<feature type="domain" description="PDZ" evidence="2">
    <location>
        <begin position="111"/>
        <end position="171"/>
    </location>
</feature>
<dbReference type="AlphaFoldDB" id="A0A4P6ZYR2"/>
<dbReference type="InterPro" id="IPR027065">
    <property type="entry name" value="Lon_Prtase"/>
</dbReference>
<dbReference type="SUPFAM" id="SSF54211">
    <property type="entry name" value="Ribosomal protein S5 domain 2-like"/>
    <property type="match status" value="1"/>
</dbReference>
<keyword evidence="1" id="KW-0645">Protease</keyword>
<dbReference type="GO" id="GO:0030163">
    <property type="term" value="P:protein catabolic process"/>
    <property type="evidence" value="ECO:0007669"/>
    <property type="project" value="InterPro"/>
</dbReference>
<dbReference type="PROSITE" id="PS50106">
    <property type="entry name" value="PDZ"/>
    <property type="match status" value="1"/>
</dbReference>
<dbReference type="InterPro" id="IPR014721">
    <property type="entry name" value="Ribsml_uS5_D2-typ_fold_subgr"/>
</dbReference>
<dbReference type="InterPro" id="IPR001478">
    <property type="entry name" value="PDZ"/>
</dbReference>
<feature type="domain" description="Lon proteolytic" evidence="3">
    <location>
        <begin position="227"/>
        <end position="345"/>
    </location>
</feature>
<dbReference type="KEGG" id="panc:E2636_10600"/>
<keyword evidence="1" id="KW-0378">Hydrolase</keyword>
<reference evidence="4 5" key="1">
    <citation type="submission" date="2019-03" db="EMBL/GenBank/DDBJ databases">
        <title>Complete genome sequence of Paenisporosarcina antarctica CGMCC 1.6503T.</title>
        <authorList>
            <person name="Rong J.-C."/>
            <person name="Chi N.-Y."/>
            <person name="Zhang Q.-F."/>
        </authorList>
    </citation>
    <scope>NUCLEOTIDE SEQUENCE [LARGE SCALE GENOMIC DNA]</scope>
    <source>
        <strain evidence="4 5">CGMCC 1.6503</strain>
    </source>
</reference>
<dbReference type="PANTHER" id="PTHR10046">
    <property type="entry name" value="ATP DEPENDENT LON PROTEASE FAMILY MEMBER"/>
    <property type="match status" value="1"/>
</dbReference>
<organism evidence="4 5">
    <name type="scientific">Paenisporosarcina antarctica</name>
    <dbReference type="NCBI Taxonomy" id="417367"/>
    <lineage>
        <taxon>Bacteria</taxon>
        <taxon>Bacillati</taxon>
        <taxon>Bacillota</taxon>
        <taxon>Bacilli</taxon>
        <taxon>Bacillales</taxon>
        <taxon>Caryophanaceae</taxon>
        <taxon>Paenisporosarcina</taxon>
    </lineage>
</organism>
<feature type="active site" evidence="1">
    <location>
        <position position="234"/>
    </location>
</feature>
<dbReference type="GO" id="GO:0004252">
    <property type="term" value="F:serine-type endopeptidase activity"/>
    <property type="evidence" value="ECO:0007669"/>
    <property type="project" value="UniProtKB-UniRule"/>
</dbReference>
<evidence type="ECO:0000313" key="4">
    <source>
        <dbReference type="EMBL" id="QBP41562.1"/>
    </source>
</evidence>
<dbReference type="SMART" id="SM00228">
    <property type="entry name" value="PDZ"/>
    <property type="match status" value="1"/>
</dbReference>